<dbReference type="EMBL" id="SNRY01002326">
    <property type="protein sequence ID" value="KAA6325626.1"/>
    <property type="molecule type" value="Genomic_DNA"/>
</dbReference>
<reference evidence="1" key="1">
    <citation type="submission" date="2019-03" db="EMBL/GenBank/DDBJ databases">
        <title>Single cell metagenomics reveals metabolic interactions within the superorganism composed of flagellate Streblomastix strix and complex community of Bacteroidetes bacteria on its surface.</title>
        <authorList>
            <person name="Treitli S.C."/>
            <person name="Kolisko M."/>
            <person name="Husnik F."/>
            <person name="Keeling P."/>
            <person name="Hampl V."/>
        </authorList>
    </citation>
    <scope>NUCLEOTIDE SEQUENCE</scope>
    <source>
        <strain evidence="1">STM</strain>
    </source>
</reference>
<sequence>MKTNPQNKDEYLETAKDFNKKVRKWASKVKNISLQILINGTGNKASGRLAASLQTASKTEKEGIWVSAVGFRFNRYGIFRSYGVGRGYVMNNGVLMKGYSAWRFRKIREQYASKGQGEGKIRKMKTYSDGAIRRTPLNYLDAPIESNITELGDIAGEFFGDDTLSHVLNQVNKLTIRK</sequence>
<accession>A0A5J4QUZ5</accession>
<comment type="caution">
    <text evidence="1">The sequence shown here is derived from an EMBL/GenBank/DDBJ whole genome shotgun (WGS) entry which is preliminary data.</text>
</comment>
<evidence type="ECO:0000313" key="1">
    <source>
        <dbReference type="EMBL" id="KAA6325626.1"/>
    </source>
</evidence>
<name>A0A5J4QUZ5_9ZZZZ</name>
<organism evidence="1">
    <name type="scientific">termite gut metagenome</name>
    <dbReference type="NCBI Taxonomy" id="433724"/>
    <lineage>
        <taxon>unclassified sequences</taxon>
        <taxon>metagenomes</taxon>
        <taxon>organismal metagenomes</taxon>
    </lineage>
</organism>
<dbReference type="AlphaFoldDB" id="A0A5J4QUZ5"/>
<protein>
    <submittedName>
        <fullName evidence="1">Uncharacterized protein</fullName>
    </submittedName>
</protein>
<gene>
    <name evidence="1" type="ORF">EZS27_025184</name>
</gene>
<proteinExistence type="predicted"/>